<dbReference type="AlphaFoldDB" id="A0A135SL57"/>
<dbReference type="EMBL" id="JFBX01000521">
    <property type="protein sequence ID" value="KXH36625.1"/>
    <property type="molecule type" value="Genomic_DNA"/>
</dbReference>
<dbReference type="OrthoDB" id="10403507at2759"/>
<name>A0A135SL57_9PEZI</name>
<evidence type="ECO:0000313" key="2">
    <source>
        <dbReference type="EMBL" id="KXH36625.1"/>
    </source>
</evidence>
<keyword evidence="3" id="KW-1185">Reference proteome</keyword>
<feature type="compositionally biased region" description="Polar residues" evidence="1">
    <location>
        <begin position="59"/>
        <end position="82"/>
    </location>
</feature>
<protein>
    <submittedName>
        <fullName evidence="2">Uncharacterized protein</fullName>
    </submittedName>
</protein>
<proteinExistence type="predicted"/>
<reference evidence="2 3" key="1">
    <citation type="submission" date="2014-02" db="EMBL/GenBank/DDBJ databases">
        <title>The genome sequence of Colletotrichum simmondsii CBS122122.</title>
        <authorList>
            <person name="Baroncelli R."/>
            <person name="Thon M.R."/>
        </authorList>
    </citation>
    <scope>NUCLEOTIDE SEQUENCE [LARGE SCALE GENOMIC DNA]</scope>
    <source>
        <strain evidence="2 3">CBS122122</strain>
    </source>
</reference>
<comment type="caution">
    <text evidence="2">The sequence shown here is derived from an EMBL/GenBank/DDBJ whole genome shotgun (WGS) entry which is preliminary data.</text>
</comment>
<sequence>MPSQTRSSIRRAESLDCADTLAHVSEIIESPEYIYRRTQSQQGFGYFPESNCREEGSHTPPSSSIAAATVFTSGPSESSDLVSSPPPTDQSQSGDHPSGVADEDPHDSQATESAPEDDMSGLGVEEEDLGTESPAVSALGAHGIQSPARARNAATYQPRTNLMRRAAALVLMLNPVDQIARRRKFSGMLDQSHLSGNQYCKKPSPRNNM</sequence>
<dbReference type="Proteomes" id="UP000070328">
    <property type="component" value="Unassembled WGS sequence"/>
</dbReference>
<evidence type="ECO:0000313" key="3">
    <source>
        <dbReference type="Proteomes" id="UP000070328"/>
    </source>
</evidence>
<feature type="region of interest" description="Disordered" evidence="1">
    <location>
        <begin position="44"/>
        <end position="134"/>
    </location>
</feature>
<feature type="compositionally biased region" description="Acidic residues" evidence="1">
    <location>
        <begin position="114"/>
        <end position="130"/>
    </location>
</feature>
<evidence type="ECO:0000256" key="1">
    <source>
        <dbReference type="SAM" id="MobiDB-lite"/>
    </source>
</evidence>
<accession>A0A135SL57</accession>
<gene>
    <name evidence="2" type="ORF">CSIM01_03018</name>
</gene>
<organism evidence="2 3">
    <name type="scientific">Colletotrichum simmondsii</name>
    <dbReference type="NCBI Taxonomy" id="703756"/>
    <lineage>
        <taxon>Eukaryota</taxon>
        <taxon>Fungi</taxon>
        <taxon>Dikarya</taxon>
        <taxon>Ascomycota</taxon>
        <taxon>Pezizomycotina</taxon>
        <taxon>Sordariomycetes</taxon>
        <taxon>Hypocreomycetidae</taxon>
        <taxon>Glomerellales</taxon>
        <taxon>Glomerellaceae</taxon>
        <taxon>Colletotrichum</taxon>
        <taxon>Colletotrichum acutatum species complex</taxon>
    </lineage>
</organism>